<dbReference type="InterPro" id="IPR011435">
    <property type="entry name" value="UmpAB"/>
</dbReference>
<proteinExistence type="predicted"/>
<organism evidence="2 3">
    <name type="scientific">Methylocystis parvus</name>
    <dbReference type="NCBI Taxonomy" id="134"/>
    <lineage>
        <taxon>Bacteria</taxon>
        <taxon>Pseudomonadati</taxon>
        <taxon>Pseudomonadota</taxon>
        <taxon>Alphaproteobacteria</taxon>
        <taxon>Hyphomicrobiales</taxon>
        <taxon>Methylocystaceae</taxon>
        <taxon>Methylocystis</taxon>
    </lineage>
</organism>
<feature type="transmembrane region" description="Helical" evidence="1">
    <location>
        <begin position="148"/>
        <end position="166"/>
    </location>
</feature>
<accession>A0A6B8M4Z3</accession>
<feature type="transmembrane region" description="Helical" evidence="1">
    <location>
        <begin position="80"/>
        <end position="97"/>
    </location>
</feature>
<keyword evidence="1" id="KW-0812">Transmembrane</keyword>
<feature type="transmembrane region" description="Helical" evidence="1">
    <location>
        <begin position="12"/>
        <end position="31"/>
    </location>
</feature>
<keyword evidence="1" id="KW-1133">Transmembrane helix</keyword>
<name>A0A6B8M4Z3_9HYPH</name>
<gene>
    <name evidence="2" type="ORF">F7D14_08185</name>
</gene>
<feature type="transmembrane region" description="Helical" evidence="1">
    <location>
        <begin position="121"/>
        <end position="141"/>
    </location>
</feature>
<dbReference type="KEGG" id="mpar:F7D14_08185"/>
<dbReference type="EMBL" id="CP044331">
    <property type="protein sequence ID" value="QGM97446.1"/>
    <property type="molecule type" value="Genomic_DNA"/>
</dbReference>
<keyword evidence="3" id="KW-1185">Reference proteome</keyword>
<reference evidence="2 3" key="1">
    <citation type="submission" date="2019-09" db="EMBL/GenBank/DDBJ databases">
        <title>Isolation and complete genome sequencing of Methylocystis species.</title>
        <authorList>
            <person name="Rumah B.L."/>
            <person name="Stead C.E."/>
            <person name="Stevens B.C."/>
            <person name="Minton N.P."/>
            <person name="Grosse-Honebrink A."/>
            <person name="Zhang Y."/>
        </authorList>
    </citation>
    <scope>NUCLEOTIDE SEQUENCE [LARGE SCALE GENOMIC DNA]</scope>
    <source>
        <strain evidence="2 3">BRCS2</strain>
    </source>
</reference>
<feature type="transmembrane region" description="Helical" evidence="1">
    <location>
        <begin position="178"/>
        <end position="199"/>
    </location>
</feature>
<keyword evidence="1" id="KW-0472">Membrane</keyword>
<dbReference type="RefSeq" id="WP_016920795.1">
    <property type="nucleotide sequence ID" value="NZ_CP044331.1"/>
</dbReference>
<feature type="transmembrane region" description="Helical" evidence="1">
    <location>
        <begin position="37"/>
        <end position="59"/>
    </location>
</feature>
<dbReference type="AlphaFoldDB" id="A0A6B8M4Z3"/>
<dbReference type="Pfam" id="PF07556">
    <property type="entry name" value="DUF1538"/>
    <property type="match status" value="1"/>
</dbReference>
<dbReference type="Proteomes" id="UP000422569">
    <property type="component" value="Chromosome"/>
</dbReference>
<protein>
    <submittedName>
        <fullName evidence="2">DUF1538 domain-containing protein</fullName>
    </submittedName>
</protein>
<sequence>MVSLLTENLLNVLKAVAPLTAVVSLLQFTVIHAPEALFLQFLTGSALAIVGMALLFSGIDFGILPMGRFVGAALPEKGSLALIVAVSFALGFATTVAEPDVLVLAGQVDAASRGAMSRQTVVYVIALGVAVLTAVAMVRIVAGWRMKYLLAAAYLVALILSAFAPVEFVSLAFDAGSVTTGALSAPVMISLGIGLSSVLAGRSKVSDGFGLLGLASIGPIIAILILGRLLP</sequence>
<evidence type="ECO:0000313" key="2">
    <source>
        <dbReference type="EMBL" id="QGM97446.1"/>
    </source>
</evidence>
<evidence type="ECO:0000313" key="3">
    <source>
        <dbReference type="Proteomes" id="UP000422569"/>
    </source>
</evidence>
<feature type="transmembrane region" description="Helical" evidence="1">
    <location>
        <begin position="211"/>
        <end position="230"/>
    </location>
</feature>
<evidence type="ECO:0000256" key="1">
    <source>
        <dbReference type="SAM" id="Phobius"/>
    </source>
</evidence>